<dbReference type="AlphaFoldDB" id="A0AAD6LSB0"/>
<accession>A0AAD6LSB0</accession>
<dbReference type="Proteomes" id="UP001164929">
    <property type="component" value="Chromosome 15"/>
</dbReference>
<protein>
    <submittedName>
        <fullName evidence="1">Uncharacterized protein</fullName>
    </submittedName>
</protein>
<dbReference type="EMBL" id="JAQIZT010000015">
    <property type="protein sequence ID" value="KAJ6970832.1"/>
    <property type="molecule type" value="Genomic_DNA"/>
</dbReference>
<evidence type="ECO:0000313" key="1">
    <source>
        <dbReference type="EMBL" id="KAJ6970832.1"/>
    </source>
</evidence>
<name>A0AAD6LSB0_9ROSI</name>
<comment type="caution">
    <text evidence="1">The sequence shown here is derived from an EMBL/GenBank/DDBJ whole genome shotgun (WGS) entry which is preliminary data.</text>
</comment>
<proteinExistence type="predicted"/>
<gene>
    <name evidence="1" type="ORF">NC653_035188</name>
</gene>
<reference evidence="1" key="1">
    <citation type="journal article" date="2023" name="Mol. Ecol. Resour.">
        <title>Chromosome-level genome assembly of a triploid poplar Populus alba 'Berolinensis'.</title>
        <authorList>
            <person name="Chen S."/>
            <person name="Yu Y."/>
            <person name="Wang X."/>
            <person name="Wang S."/>
            <person name="Zhang T."/>
            <person name="Zhou Y."/>
            <person name="He R."/>
            <person name="Meng N."/>
            <person name="Wang Y."/>
            <person name="Liu W."/>
            <person name="Liu Z."/>
            <person name="Liu J."/>
            <person name="Guo Q."/>
            <person name="Huang H."/>
            <person name="Sederoff R.R."/>
            <person name="Wang G."/>
            <person name="Qu G."/>
            <person name="Chen S."/>
        </authorList>
    </citation>
    <scope>NUCLEOTIDE SEQUENCE</scope>
    <source>
        <strain evidence="1">SC-2020</strain>
    </source>
</reference>
<organism evidence="1 2">
    <name type="scientific">Populus alba x Populus x berolinensis</name>
    <dbReference type="NCBI Taxonomy" id="444605"/>
    <lineage>
        <taxon>Eukaryota</taxon>
        <taxon>Viridiplantae</taxon>
        <taxon>Streptophyta</taxon>
        <taxon>Embryophyta</taxon>
        <taxon>Tracheophyta</taxon>
        <taxon>Spermatophyta</taxon>
        <taxon>Magnoliopsida</taxon>
        <taxon>eudicotyledons</taxon>
        <taxon>Gunneridae</taxon>
        <taxon>Pentapetalae</taxon>
        <taxon>rosids</taxon>
        <taxon>fabids</taxon>
        <taxon>Malpighiales</taxon>
        <taxon>Salicaceae</taxon>
        <taxon>Saliceae</taxon>
        <taxon>Populus</taxon>
    </lineage>
</organism>
<keyword evidence="2" id="KW-1185">Reference proteome</keyword>
<evidence type="ECO:0000313" key="2">
    <source>
        <dbReference type="Proteomes" id="UP001164929"/>
    </source>
</evidence>
<sequence>MQPLTSLFSTGKSTGRLLSVPFSLLFCSSCTPLFLPANVENTPLTSLKTLYNTRQFQAYCI</sequence>